<dbReference type="EMBL" id="CM018039">
    <property type="protein sequence ID" value="KAA8537167.1"/>
    <property type="molecule type" value="Genomic_DNA"/>
</dbReference>
<dbReference type="GO" id="GO:0033612">
    <property type="term" value="F:receptor serine/threonine kinase binding"/>
    <property type="evidence" value="ECO:0007669"/>
    <property type="project" value="InterPro"/>
</dbReference>
<keyword evidence="2" id="KW-0812">Transmembrane</keyword>
<dbReference type="Proteomes" id="UP000325577">
    <property type="component" value="Linkage Group LG16"/>
</dbReference>
<organism evidence="3 4">
    <name type="scientific">Nyssa sinensis</name>
    <dbReference type="NCBI Taxonomy" id="561372"/>
    <lineage>
        <taxon>Eukaryota</taxon>
        <taxon>Viridiplantae</taxon>
        <taxon>Streptophyta</taxon>
        <taxon>Embryophyta</taxon>
        <taxon>Tracheophyta</taxon>
        <taxon>Spermatophyta</taxon>
        <taxon>Magnoliopsida</taxon>
        <taxon>eudicotyledons</taxon>
        <taxon>Gunneridae</taxon>
        <taxon>Pentapetalae</taxon>
        <taxon>asterids</taxon>
        <taxon>Cornales</taxon>
        <taxon>Nyssaceae</taxon>
        <taxon>Nyssa</taxon>
    </lineage>
</organism>
<sequence>MAGNGITTCRRVSSSTSPYNIASVILLFFLILVRTTITITMALAAEKGHSFPPAVTSREGSIRRNSMDQFTTRRASCNDNSKTDAIQISSTGRRGGPYRVNWRERVFNASAHEVPSGPNPISNR</sequence>
<evidence type="ECO:0000256" key="2">
    <source>
        <dbReference type="SAM" id="Phobius"/>
    </source>
</evidence>
<feature type="compositionally biased region" description="Polar residues" evidence="1">
    <location>
        <begin position="67"/>
        <end position="92"/>
    </location>
</feature>
<dbReference type="OrthoDB" id="1656699at2759"/>
<protein>
    <submittedName>
        <fullName evidence="3">Uncharacterized protein</fullName>
    </submittedName>
</protein>
<accession>A0A5J5B5U7</accession>
<evidence type="ECO:0000256" key="1">
    <source>
        <dbReference type="SAM" id="MobiDB-lite"/>
    </source>
</evidence>
<reference evidence="3 4" key="1">
    <citation type="submission" date="2019-09" db="EMBL/GenBank/DDBJ databases">
        <title>A chromosome-level genome assembly of the Chinese tupelo Nyssa sinensis.</title>
        <authorList>
            <person name="Yang X."/>
            <person name="Kang M."/>
            <person name="Yang Y."/>
            <person name="Xiong H."/>
            <person name="Wang M."/>
            <person name="Zhang Z."/>
            <person name="Wang Z."/>
            <person name="Wu H."/>
            <person name="Ma T."/>
            <person name="Liu J."/>
            <person name="Xi Z."/>
        </authorList>
    </citation>
    <scope>NUCLEOTIDE SEQUENCE [LARGE SCALE GENOMIC DNA]</scope>
    <source>
        <strain evidence="3">J267</strain>
        <tissue evidence="3">Leaf</tissue>
    </source>
</reference>
<gene>
    <name evidence="3" type="ORF">F0562_029607</name>
</gene>
<evidence type="ECO:0000313" key="3">
    <source>
        <dbReference type="EMBL" id="KAA8537167.1"/>
    </source>
</evidence>
<keyword evidence="2" id="KW-0472">Membrane</keyword>
<keyword evidence="2" id="KW-1133">Transmembrane helix</keyword>
<name>A0A5J5B5U7_9ASTE</name>
<keyword evidence="4" id="KW-1185">Reference proteome</keyword>
<dbReference type="PANTHER" id="PTHR35301">
    <property type="entry name" value="CLAVATA3/ESR (CLE)-RELATED PROTEIN 41-RELATED"/>
    <property type="match status" value="1"/>
</dbReference>
<evidence type="ECO:0000313" key="4">
    <source>
        <dbReference type="Proteomes" id="UP000325577"/>
    </source>
</evidence>
<dbReference type="InterPro" id="IPR037495">
    <property type="entry name" value="CLE41/42/44"/>
</dbReference>
<dbReference type="GO" id="GO:0010089">
    <property type="term" value="P:xylem development"/>
    <property type="evidence" value="ECO:0007669"/>
    <property type="project" value="InterPro"/>
</dbReference>
<dbReference type="AlphaFoldDB" id="A0A5J5B5U7"/>
<feature type="region of interest" description="Disordered" evidence="1">
    <location>
        <begin position="51"/>
        <end position="97"/>
    </location>
</feature>
<proteinExistence type="predicted"/>
<dbReference type="GO" id="GO:0048046">
    <property type="term" value="C:apoplast"/>
    <property type="evidence" value="ECO:0007669"/>
    <property type="project" value="TreeGrafter"/>
</dbReference>
<feature type="transmembrane region" description="Helical" evidence="2">
    <location>
        <begin position="21"/>
        <end position="44"/>
    </location>
</feature>
<dbReference type="PANTHER" id="PTHR35301:SF3">
    <property type="entry name" value="CLE03 PROTEIN"/>
    <property type="match status" value="1"/>
</dbReference>